<sequence>MNNINNKANQQIGKHKTTTSNQPIKSNPHASNTIYDDATSNKNPNDNVTYVTQSKRNLSSSSQTSSTSDQVNIKSQNIIKKKTKLFKSTNRFEILNQLDEPDQNSSSQQLPVEPNNDFSDEVFKPHLLFL</sequence>
<organism evidence="2">
    <name type="scientific">Sipha flava</name>
    <name type="common">yellow sugarcane aphid</name>
    <dbReference type="NCBI Taxonomy" id="143950"/>
    <lineage>
        <taxon>Eukaryota</taxon>
        <taxon>Metazoa</taxon>
        <taxon>Ecdysozoa</taxon>
        <taxon>Arthropoda</taxon>
        <taxon>Hexapoda</taxon>
        <taxon>Insecta</taxon>
        <taxon>Pterygota</taxon>
        <taxon>Neoptera</taxon>
        <taxon>Paraneoptera</taxon>
        <taxon>Hemiptera</taxon>
        <taxon>Sternorrhyncha</taxon>
        <taxon>Aphidomorpha</taxon>
        <taxon>Aphidoidea</taxon>
        <taxon>Aphididae</taxon>
        <taxon>Sipha</taxon>
    </lineage>
</organism>
<proteinExistence type="predicted"/>
<gene>
    <name evidence="2" type="ORF">g.7966</name>
</gene>
<evidence type="ECO:0000313" key="2">
    <source>
        <dbReference type="EMBL" id="MBY71461.1"/>
    </source>
</evidence>
<dbReference type="AlphaFoldDB" id="A0A2S2Q1A6"/>
<dbReference type="EMBL" id="GGMS01002258">
    <property type="protein sequence ID" value="MBY71461.1"/>
    <property type="molecule type" value="Transcribed_RNA"/>
</dbReference>
<feature type="region of interest" description="Disordered" evidence="1">
    <location>
        <begin position="1"/>
        <end position="71"/>
    </location>
</feature>
<reference evidence="2" key="1">
    <citation type="submission" date="2018-04" db="EMBL/GenBank/DDBJ databases">
        <title>Transcriptome assembly of Sipha flava.</title>
        <authorList>
            <person name="Scully E.D."/>
            <person name="Geib S.M."/>
            <person name="Palmer N.A."/>
            <person name="Koch K."/>
            <person name="Bradshaw J."/>
            <person name="Heng-Moss T."/>
            <person name="Sarath G."/>
        </authorList>
    </citation>
    <scope>NUCLEOTIDE SEQUENCE</scope>
</reference>
<feature type="region of interest" description="Disordered" evidence="1">
    <location>
        <begin position="96"/>
        <end position="118"/>
    </location>
</feature>
<name>A0A2S2Q1A6_9HEMI</name>
<evidence type="ECO:0000256" key="1">
    <source>
        <dbReference type="SAM" id="MobiDB-lite"/>
    </source>
</evidence>
<protein>
    <submittedName>
        <fullName evidence="2">Uncharacterized protein</fullName>
    </submittedName>
</protein>
<accession>A0A2S2Q1A6</accession>
<feature type="compositionally biased region" description="Polar residues" evidence="1">
    <location>
        <begin position="1"/>
        <end position="58"/>
    </location>
</feature>
<feature type="compositionally biased region" description="Low complexity" evidence="1">
    <location>
        <begin position="59"/>
        <end position="68"/>
    </location>
</feature>